<proteinExistence type="predicted"/>
<sequence>MPRRGFGRRAGRERAGGRAIQHRGHPGRGRPGREHPGALAVEHAGGIGAEYRACTVVDFTLSGHVKNSLLRCGTAPTLAP</sequence>
<evidence type="ECO:0000313" key="3">
    <source>
        <dbReference type="Proteomes" id="UP000231553"/>
    </source>
</evidence>
<dbReference type="Proteomes" id="UP000231553">
    <property type="component" value="Unassembled WGS sequence"/>
</dbReference>
<dbReference type="EMBL" id="PGTB01000055">
    <property type="protein sequence ID" value="PJE36135.1"/>
    <property type="molecule type" value="Genomic_DNA"/>
</dbReference>
<evidence type="ECO:0000256" key="1">
    <source>
        <dbReference type="SAM" id="MobiDB-lite"/>
    </source>
</evidence>
<comment type="caution">
    <text evidence="2">The sequence shown here is derived from an EMBL/GenBank/DDBJ whole genome shotgun (WGS) entry which is preliminary data.</text>
</comment>
<name>A0A2M8J039_9RHOB</name>
<feature type="region of interest" description="Disordered" evidence="1">
    <location>
        <begin position="1"/>
        <end position="38"/>
    </location>
</feature>
<accession>A0A2M8J039</accession>
<dbReference type="AlphaFoldDB" id="A0A2M8J039"/>
<evidence type="ECO:0000313" key="2">
    <source>
        <dbReference type="EMBL" id="PJE36135.1"/>
    </source>
</evidence>
<gene>
    <name evidence="2" type="ORF">CVM52_13620</name>
</gene>
<feature type="compositionally biased region" description="Basic residues" evidence="1">
    <location>
        <begin position="20"/>
        <end position="30"/>
    </location>
</feature>
<reference evidence="2 3" key="1">
    <citation type="journal article" date="2018" name="Int. J. Syst. Evol. Microbiol.">
        <title>Pseudooceanicola lipolyticus sp. nov., a marine alphaproteobacterium, reclassification of Oceanicola flagellatus as Pseudooceanicola flagellatus comb. nov. and emended description of the genus Pseudooceanicola.</title>
        <authorList>
            <person name="Huang M.-M."/>
            <person name="Guo L.-L."/>
            <person name="Wu Y.-H."/>
            <person name="Lai Q.-L."/>
            <person name="Shao Z.-Z."/>
            <person name="Wang C.-S."/>
            <person name="Wu M."/>
            <person name="Xu X.-W."/>
        </authorList>
    </citation>
    <scope>NUCLEOTIDE SEQUENCE [LARGE SCALE GENOMIC DNA]</scope>
    <source>
        <strain evidence="2 3">157</strain>
    </source>
</reference>
<keyword evidence="3" id="KW-1185">Reference proteome</keyword>
<protein>
    <submittedName>
        <fullName evidence="2">Uncharacterized protein</fullName>
    </submittedName>
</protein>
<organism evidence="2 3">
    <name type="scientific">Pseudooceanicola lipolyticus</name>
    <dbReference type="NCBI Taxonomy" id="2029104"/>
    <lineage>
        <taxon>Bacteria</taxon>
        <taxon>Pseudomonadati</taxon>
        <taxon>Pseudomonadota</taxon>
        <taxon>Alphaproteobacteria</taxon>
        <taxon>Rhodobacterales</taxon>
        <taxon>Paracoccaceae</taxon>
        <taxon>Pseudooceanicola</taxon>
    </lineage>
</organism>